<dbReference type="KEGG" id="vvi:100248176"/>
<dbReference type="SMR" id="A0A438JM70"/>
<evidence type="ECO:0000313" key="3">
    <source>
        <dbReference type="EMBL" id="RVX10032.1"/>
    </source>
</evidence>
<feature type="coiled-coil region" evidence="1">
    <location>
        <begin position="293"/>
        <end position="344"/>
    </location>
</feature>
<gene>
    <name evidence="3" type="primary">VvCHDp000467_10</name>
    <name evidence="3" type="ORF">CK203_012963</name>
</gene>
<evidence type="ECO:0000313" key="4">
    <source>
        <dbReference type="Proteomes" id="UP000288805"/>
    </source>
</evidence>
<evidence type="ECO:0000256" key="1">
    <source>
        <dbReference type="SAM" id="Coils"/>
    </source>
</evidence>
<feature type="compositionally biased region" description="Basic and acidic residues" evidence="2">
    <location>
        <begin position="1"/>
        <end position="19"/>
    </location>
</feature>
<accession>A0A438JM70</accession>
<dbReference type="InterPro" id="IPR043424">
    <property type="entry name" value="BLT-like"/>
</dbReference>
<feature type="region of interest" description="Disordered" evidence="2">
    <location>
        <begin position="102"/>
        <end position="125"/>
    </location>
</feature>
<dbReference type="OrthoDB" id="670909at2759"/>
<feature type="compositionally biased region" description="Basic and acidic residues" evidence="2">
    <location>
        <begin position="408"/>
        <end position="430"/>
    </location>
</feature>
<dbReference type="PANTHER" id="PTHR31071">
    <property type="entry name" value="GB|AAF24581.1"/>
    <property type="match status" value="1"/>
</dbReference>
<reference evidence="3 4" key="1">
    <citation type="journal article" date="2018" name="PLoS Genet.">
        <title>Population sequencing reveals clonal diversity and ancestral inbreeding in the grapevine cultivar Chardonnay.</title>
        <authorList>
            <person name="Roach M.J."/>
            <person name="Johnson D.L."/>
            <person name="Bohlmann J."/>
            <person name="van Vuuren H.J."/>
            <person name="Jones S.J."/>
            <person name="Pretorius I.S."/>
            <person name="Schmidt S.A."/>
            <person name="Borneman A.R."/>
        </authorList>
    </citation>
    <scope>NUCLEOTIDE SEQUENCE [LARGE SCALE GENOMIC DNA]</scope>
    <source>
        <strain evidence="4">cv. Chardonnay</strain>
        <tissue evidence="3">Leaf</tissue>
    </source>
</reference>
<dbReference type="EMBL" id="QGNW01000036">
    <property type="protein sequence ID" value="RVX10032.1"/>
    <property type="molecule type" value="Genomic_DNA"/>
</dbReference>
<keyword evidence="1" id="KW-0175">Coiled coil</keyword>
<evidence type="ECO:0008006" key="5">
    <source>
        <dbReference type="Google" id="ProtNLM"/>
    </source>
</evidence>
<name>A0A438JM70_VITVI</name>
<protein>
    <recommendedName>
        <fullName evidence="5">Plasma membrane-like protein</fullName>
    </recommendedName>
</protein>
<sequence>MEGGEKGRVRERQKQEFMGKKLKRGVLVGKRGGPCTPSPTWRLGFSLNDATSSIDKDLDCSTSVSARKLGANLWEIQSHLPVANMNRGGGRLRHHHHKDKGFELPTHLVDPPHSPPDQPESASSLRRHVAASLMQHHRSVERNGRALQPVSPASYSSSMEVAHYNPAVTPTSSLDFKGRIGESSYNLKTSTELLKVLNRIWSLEEQHASTISLVKALKMELDHSRARIKELLQEKQTERQEMDDLMKQVAEDKLIRKTKEQDRIKAAVQSVRDELEDERKLRKRSETLHRKLARELSEVKSSFSNALRELEREKKARILLEDLCDEFAKGIREYEQEVRSLKHKPEKDRVARENSDRLVLHISEAWLDERMQMKLAEARCDVAEKNTIVDKLSFEIETFLRAKQSVTSRRDDYSSPSEQKESRLRRHSLESFHLNEAVSAPQNAEDEEDSSDSDSHCFELNKGSGAKQSNGSCKKHIGNSAEGHAEDTVKSYPTKKKSGSQEITKGRKPSGLRTQFEEYMARTMSCNGNKTQLVDSEQGEMGGDDSVEINNSQKFEPNEATQESMPEKKNKRAGARGVNLNHVLDNLIRNHSSPLEGEKVHPENNCREDAGNQSVLMGHASPIQQWMSKLTSPDLEISESSSKWPRGSRENSLKAKLLEARLEGQHFRAKASKGSF</sequence>
<feature type="region of interest" description="Disordered" evidence="2">
    <location>
        <begin position="405"/>
        <end position="512"/>
    </location>
</feature>
<dbReference type="Proteomes" id="UP000288805">
    <property type="component" value="Unassembled WGS sequence"/>
</dbReference>
<dbReference type="AlphaFoldDB" id="A0A438JM70"/>
<feature type="region of interest" description="Disordered" evidence="2">
    <location>
        <begin position="1"/>
        <end position="20"/>
    </location>
</feature>
<feature type="coiled-coil region" evidence="1">
    <location>
        <begin position="214"/>
        <end position="252"/>
    </location>
</feature>
<proteinExistence type="predicted"/>
<evidence type="ECO:0000256" key="2">
    <source>
        <dbReference type="SAM" id="MobiDB-lite"/>
    </source>
</evidence>
<organism evidence="3 4">
    <name type="scientific">Vitis vinifera</name>
    <name type="common">Grape</name>
    <dbReference type="NCBI Taxonomy" id="29760"/>
    <lineage>
        <taxon>Eukaryota</taxon>
        <taxon>Viridiplantae</taxon>
        <taxon>Streptophyta</taxon>
        <taxon>Embryophyta</taxon>
        <taxon>Tracheophyta</taxon>
        <taxon>Spermatophyta</taxon>
        <taxon>Magnoliopsida</taxon>
        <taxon>eudicotyledons</taxon>
        <taxon>Gunneridae</taxon>
        <taxon>Pentapetalae</taxon>
        <taxon>rosids</taxon>
        <taxon>Vitales</taxon>
        <taxon>Vitaceae</taxon>
        <taxon>Viteae</taxon>
        <taxon>Vitis</taxon>
    </lineage>
</organism>
<dbReference type="PANTHER" id="PTHR31071:SF9">
    <property type="entry name" value="INTRACELLULAR PROTEIN TRANSPORT PROTEIN USO1-RELATED"/>
    <property type="match status" value="1"/>
</dbReference>
<comment type="caution">
    <text evidence="3">The sequence shown here is derived from an EMBL/GenBank/DDBJ whole genome shotgun (WGS) entry which is preliminary data.</text>
</comment>